<evidence type="ECO:0000256" key="1">
    <source>
        <dbReference type="SAM" id="MobiDB-lite"/>
    </source>
</evidence>
<keyword evidence="2" id="KW-0812">Transmembrane</keyword>
<gene>
    <name evidence="3" type="ORF">KCMC57_12880</name>
</gene>
<sequence length="276" mass="27819">MNNEEVDFRPDGFHDVLDSELGTLGAPPLGDLVGEATRRGRRQRRLRAAAAGVGSVTAVAVLAVLVSSLGTGPGQTSAVGPAAGPASSAPVTSTTPTTPVSPTPVAPTGPMVPATSAALLAAVVQSLPAGLTTDHHAANPARPNAVDVFAHVTTPAGIGRIGVSAYLTPEGGSDRCWPDPTGPMPTACSTSPAGDVVEVQTNPRNCIQATRITVHRPTFNVAVDISSCLRTEAEHAVPALTEQQAVALASSPLVGLTMPSSFVEAANAKYPALPSP</sequence>
<organism evidence="3">
    <name type="scientific">Kitasatospora sp. CMC57</name>
    <dbReference type="NCBI Taxonomy" id="3231513"/>
    <lineage>
        <taxon>Bacteria</taxon>
        <taxon>Bacillati</taxon>
        <taxon>Actinomycetota</taxon>
        <taxon>Actinomycetes</taxon>
        <taxon>Kitasatosporales</taxon>
        <taxon>Streptomycetaceae</taxon>
        <taxon>Kitasatospora</taxon>
    </lineage>
</organism>
<proteinExistence type="predicted"/>
<dbReference type="EMBL" id="AP035881">
    <property type="protein sequence ID" value="BFP44920.1"/>
    <property type="molecule type" value="Genomic_DNA"/>
</dbReference>
<keyword evidence="2" id="KW-0472">Membrane</keyword>
<evidence type="ECO:0000256" key="2">
    <source>
        <dbReference type="SAM" id="Phobius"/>
    </source>
</evidence>
<dbReference type="RefSeq" id="WP_407987481.1">
    <property type="nucleotide sequence ID" value="NZ_AP035881.2"/>
</dbReference>
<feature type="compositionally biased region" description="Low complexity" evidence="1">
    <location>
        <begin position="73"/>
        <end position="98"/>
    </location>
</feature>
<name>A0AB33K068_9ACTN</name>
<protein>
    <submittedName>
        <fullName evidence="3">Uncharacterized protein</fullName>
    </submittedName>
</protein>
<feature type="transmembrane region" description="Helical" evidence="2">
    <location>
        <begin position="48"/>
        <end position="69"/>
    </location>
</feature>
<reference evidence="3" key="1">
    <citation type="submission" date="2024-07" db="EMBL/GenBank/DDBJ databases">
        <title>Complete genome sequences of cellulolytic bacteria, Kitasatospora sp. CMC57 and Streptomyces sp. CMC78, isolated from Japanese agricultural soil.</title>
        <authorList>
            <person name="Hashimoto T."/>
            <person name="Ito M."/>
            <person name="Iwamoto M."/>
            <person name="Fukahori D."/>
            <person name="Shoda T."/>
            <person name="Sakoda M."/>
            <person name="Morohoshi T."/>
            <person name="Mitsuboshi M."/>
            <person name="Nishizawa T."/>
        </authorList>
    </citation>
    <scope>NUCLEOTIDE SEQUENCE</scope>
    <source>
        <strain evidence="3">CMC57</strain>
    </source>
</reference>
<accession>A0AB33K068</accession>
<feature type="region of interest" description="Disordered" evidence="1">
    <location>
        <begin position="73"/>
        <end position="109"/>
    </location>
</feature>
<keyword evidence="2" id="KW-1133">Transmembrane helix</keyword>
<dbReference type="AlphaFoldDB" id="A0AB33K068"/>
<evidence type="ECO:0000313" key="3">
    <source>
        <dbReference type="EMBL" id="BFP44920.1"/>
    </source>
</evidence>